<dbReference type="Gene3D" id="3.90.70.10">
    <property type="entry name" value="Cysteine proteinases"/>
    <property type="match status" value="3"/>
</dbReference>
<dbReference type="InterPro" id="IPR049407">
    <property type="entry name" value="Usp38-like_N"/>
</dbReference>
<evidence type="ECO:0000259" key="3">
    <source>
        <dbReference type="PROSITE" id="PS50235"/>
    </source>
</evidence>
<dbReference type="PROSITE" id="PS00972">
    <property type="entry name" value="USP_1"/>
    <property type="match status" value="1"/>
</dbReference>
<sequence>MIEKIDRIVYTIIHMPNYTESKKKSLLVKLVHSPSLKSGKPLEQADIEAVFDTCLSIVTTEENDSLAQLAVFAFNNWAEQYKTCLKEYLTPDKMSNVLASQVNVIYIIVWLKEMLHHLMEDADVMCTIAPILEAALQNKLRECGGSSLFVARLSELYAVCPVLLPQPHTRLAFTVTVMNCVASFPTPTKTEVVGHMKSVGTLINTLWNGLRLEDILSSLHAMYGIISNTDGGLEVCPAMAHLLSLVPTVVVEGLAPRIVADPSTTDAALMATLTRLTAWLVLWPLAHLTLGLWVRTLVRLLYQNGRMSVPTRATLDRVPKLLTAMQVPVVRNGIVSVVSTLLLSLQHSPIAFHKIIPLLIEVFVRLEQECSDNARATLLQLATLVYTLMALHPGYPQTYQPLMDVLTKYPPPSDKEIQELIQQHAWMTGDGVHGGMLGQAGLGMVIEVPPVYSQRSLSQKAGLRNLGNTCYMNSVIQALFMTDSFRHQILHAVPRSNQQLLVKLQQLFSLLCFTKRSYVAPRLFHEKSRPPWFSPGMQQDCSEYLRHLMITLHEEERAGQRLPEYQERVIIESETASLASDLQPLPYDSSSEDFADMEQIKLESSSQDERFGLTKTEHSSPLPITSQGDIDVDMASIESYPNNSKGKMCSSCHSDIRVCLHSDRMDIGNDVENKGISDPGGTVKTLNRNGSNLWMEDNNHEMESRSEKRTHDSGSKVQDGALKSGQSRRKHSLGNESGSSKPVIKSTKVDVTSDIDNSSDSGISGDLAEELELRSPNASSPGLKESYVPNRDLIVGEVVIEDSNMEGSENEYFVSLVHKVFGGKLATCIKCLQCKTESIHKDVFTDIHLAFQDSDRYNATTAIKRNPERVVKQKNKGNPVDLRIEDMITSYLTSEMLTGENQYECDRCGGKQDAERSIQILEPPEHLILTQLRFYYDTLKGQRQKVFTNVEFGEELLLPVKYSTQGMFGDNFNLSQKGAVHGYLSGSSRKPDLGDNSAVDYNSSASGSAFVLNNYKCDNIRDSDIAMYQANIMKALNTFPSSSGAGNRLCNFRPQDASGSSENFAQSYSQLPNEDSLCVDGHCSSGIILDTGKEHDGSASELTSCSDSASEVVQDDMQPCCSYKPSDIGMACKRVSTDSTNTSEESSGCMTPREKGDETEEEVTYARYALYGVVVHSGFSSEGGHYYCYARNSSIAALPDSAKERYGTLGGWYNFNDEKVIDTSFSAINNLTRTFSRDTAYQLFYKKLSDSLTPDVPLVEDFKSLRLDLREGVENDNMQYHSEQDREIQRRRCQASGGSQYHRGPDHDDTPPPGGCGGGPNGGGFNTPSRVVF</sequence>
<dbReference type="PANTHER" id="PTHR24006:SF908">
    <property type="entry name" value="DEUBIQUITINATING APOPTOTIC INHIBITOR, ISOFORM A"/>
    <property type="match status" value="1"/>
</dbReference>
<feature type="region of interest" description="Disordered" evidence="2">
    <location>
        <begin position="670"/>
        <end position="764"/>
    </location>
</feature>
<dbReference type="InterPro" id="IPR001394">
    <property type="entry name" value="Peptidase_C19_UCH"/>
</dbReference>
<dbReference type="InterPro" id="IPR028889">
    <property type="entry name" value="USP"/>
</dbReference>
<feature type="compositionally biased region" description="Low complexity" evidence="2">
    <location>
        <begin position="1137"/>
        <end position="1147"/>
    </location>
</feature>
<dbReference type="PROSITE" id="PS50235">
    <property type="entry name" value="USP_3"/>
    <property type="match status" value="1"/>
</dbReference>
<evidence type="ECO:0000313" key="4">
    <source>
        <dbReference type="EMBL" id="KAK7063182.1"/>
    </source>
</evidence>
<organism evidence="4 5">
    <name type="scientific">Halocaridina rubra</name>
    <name type="common">Hawaiian red shrimp</name>
    <dbReference type="NCBI Taxonomy" id="373956"/>
    <lineage>
        <taxon>Eukaryota</taxon>
        <taxon>Metazoa</taxon>
        <taxon>Ecdysozoa</taxon>
        <taxon>Arthropoda</taxon>
        <taxon>Crustacea</taxon>
        <taxon>Multicrustacea</taxon>
        <taxon>Malacostraca</taxon>
        <taxon>Eumalacostraca</taxon>
        <taxon>Eucarida</taxon>
        <taxon>Decapoda</taxon>
        <taxon>Pleocyemata</taxon>
        <taxon>Caridea</taxon>
        <taxon>Atyoidea</taxon>
        <taxon>Atyidae</taxon>
        <taxon>Halocaridina</taxon>
    </lineage>
</organism>
<dbReference type="GO" id="GO:0005829">
    <property type="term" value="C:cytosol"/>
    <property type="evidence" value="ECO:0007669"/>
    <property type="project" value="TreeGrafter"/>
</dbReference>
<dbReference type="GO" id="GO:0005634">
    <property type="term" value="C:nucleus"/>
    <property type="evidence" value="ECO:0007669"/>
    <property type="project" value="TreeGrafter"/>
</dbReference>
<evidence type="ECO:0000313" key="5">
    <source>
        <dbReference type="Proteomes" id="UP001381693"/>
    </source>
</evidence>
<evidence type="ECO:0000256" key="1">
    <source>
        <dbReference type="ARBA" id="ARBA00009085"/>
    </source>
</evidence>
<proteinExistence type="inferred from homology"/>
<dbReference type="InterPro" id="IPR018200">
    <property type="entry name" value="USP_CS"/>
</dbReference>
<evidence type="ECO:0000256" key="2">
    <source>
        <dbReference type="SAM" id="MobiDB-lite"/>
    </source>
</evidence>
<feature type="compositionally biased region" description="Low complexity" evidence="2">
    <location>
        <begin position="754"/>
        <end position="764"/>
    </location>
</feature>
<dbReference type="Proteomes" id="UP001381693">
    <property type="component" value="Unassembled WGS sequence"/>
</dbReference>
<feature type="compositionally biased region" description="Basic and acidic residues" evidence="2">
    <location>
        <begin position="697"/>
        <end position="714"/>
    </location>
</feature>
<dbReference type="Pfam" id="PF21246">
    <property type="entry name" value="Usp38-like_N"/>
    <property type="match status" value="1"/>
</dbReference>
<comment type="similarity">
    <text evidence="1">Belongs to the peptidase C19 family.</text>
</comment>
<keyword evidence="5" id="KW-1185">Reference proteome</keyword>
<gene>
    <name evidence="4" type="ORF">SK128_006534</name>
</gene>
<dbReference type="InterPro" id="IPR050164">
    <property type="entry name" value="Peptidase_C19"/>
</dbReference>
<feature type="region of interest" description="Disordered" evidence="2">
    <location>
        <begin position="1136"/>
        <end position="1158"/>
    </location>
</feature>
<feature type="compositionally biased region" description="Gly residues" evidence="2">
    <location>
        <begin position="1315"/>
        <end position="1325"/>
    </location>
</feature>
<dbReference type="PROSITE" id="PS00973">
    <property type="entry name" value="USP_2"/>
    <property type="match status" value="1"/>
</dbReference>
<accession>A0AAN8WER5</accession>
<protein>
    <recommendedName>
        <fullName evidence="3">USP domain-containing protein</fullName>
    </recommendedName>
</protein>
<dbReference type="SUPFAM" id="SSF54001">
    <property type="entry name" value="Cysteine proteinases"/>
    <property type="match status" value="1"/>
</dbReference>
<feature type="region of interest" description="Disordered" evidence="2">
    <location>
        <begin position="1276"/>
        <end position="1333"/>
    </location>
</feature>
<dbReference type="GO" id="GO:0016579">
    <property type="term" value="P:protein deubiquitination"/>
    <property type="evidence" value="ECO:0007669"/>
    <property type="project" value="InterPro"/>
</dbReference>
<name>A0AAN8WER5_HALRR</name>
<feature type="domain" description="USP" evidence="3">
    <location>
        <begin position="461"/>
        <end position="1248"/>
    </location>
</feature>
<dbReference type="EMBL" id="JAXCGZ010020916">
    <property type="protein sequence ID" value="KAK7063182.1"/>
    <property type="molecule type" value="Genomic_DNA"/>
</dbReference>
<dbReference type="Pfam" id="PF00443">
    <property type="entry name" value="UCH"/>
    <property type="match status" value="2"/>
</dbReference>
<reference evidence="4 5" key="1">
    <citation type="submission" date="2023-11" db="EMBL/GenBank/DDBJ databases">
        <title>Halocaridina rubra genome assembly.</title>
        <authorList>
            <person name="Smith C."/>
        </authorList>
    </citation>
    <scope>NUCLEOTIDE SEQUENCE [LARGE SCALE GENOMIC DNA]</scope>
    <source>
        <strain evidence="4">EP-1</strain>
        <tissue evidence="4">Whole</tissue>
    </source>
</reference>
<dbReference type="PANTHER" id="PTHR24006">
    <property type="entry name" value="UBIQUITIN CARBOXYL-TERMINAL HYDROLASE"/>
    <property type="match status" value="1"/>
</dbReference>
<comment type="caution">
    <text evidence="4">The sequence shown here is derived from an EMBL/GenBank/DDBJ whole genome shotgun (WGS) entry which is preliminary data.</text>
</comment>
<dbReference type="GO" id="GO:0004843">
    <property type="term" value="F:cysteine-type deubiquitinase activity"/>
    <property type="evidence" value="ECO:0007669"/>
    <property type="project" value="InterPro"/>
</dbReference>
<dbReference type="InterPro" id="IPR038765">
    <property type="entry name" value="Papain-like_cys_pep_sf"/>
</dbReference>